<dbReference type="GO" id="GO:0006364">
    <property type="term" value="P:rRNA processing"/>
    <property type="evidence" value="ECO:0007669"/>
    <property type="project" value="InterPro"/>
</dbReference>
<dbReference type="Pfam" id="PF02130">
    <property type="entry name" value="YbeY"/>
    <property type="match status" value="1"/>
</dbReference>
<keyword evidence="5" id="KW-0255">Endonuclease</keyword>
<keyword evidence="6" id="KW-0378">Hydrolase</keyword>
<evidence type="ECO:0000313" key="9">
    <source>
        <dbReference type="Proteomes" id="UP000034344"/>
    </source>
</evidence>
<evidence type="ECO:0000313" key="8">
    <source>
        <dbReference type="EMBL" id="KKQ01790.1"/>
    </source>
</evidence>
<keyword evidence="7" id="KW-0862">Zinc</keyword>
<dbReference type="GO" id="GO:0004519">
    <property type="term" value="F:endonuclease activity"/>
    <property type="evidence" value="ECO:0007669"/>
    <property type="project" value="UniProtKB-KW"/>
</dbReference>
<dbReference type="InterPro" id="IPR002036">
    <property type="entry name" value="YbeY"/>
</dbReference>
<evidence type="ECO:0000256" key="1">
    <source>
        <dbReference type="ARBA" id="ARBA00001947"/>
    </source>
</evidence>
<dbReference type="GO" id="GO:0004222">
    <property type="term" value="F:metalloendopeptidase activity"/>
    <property type="evidence" value="ECO:0007669"/>
    <property type="project" value="InterPro"/>
</dbReference>
<proteinExistence type="inferred from homology"/>
<dbReference type="AlphaFoldDB" id="A0A0G0EKZ6"/>
<keyword evidence="3" id="KW-0540">Nuclease</keyword>
<accession>A0A0G0EKZ6</accession>
<evidence type="ECO:0000256" key="5">
    <source>
        <dbReference type="ARBA" id="ARBA00022759"/>
    </source>
</evidence>
<dbReference type="EMBL" id="LBRS01000004">
    <property type="protein sequence ID" value="KKQ01790.1"/>
    <property type="molecule type" value="Genomic_DNA"/>
</dbReference>
<dbReference type="InterPro" id="IPR023091">
    <property type="entry name" value="MetalPrtase_cat_dom_sf_prd"/>
</dbReference>
<protein>
    <submittedName>
        <fullName evidence="8">Putative rRNA maturation factor</fullName>
    </submittedName>
</protein>
<comment type="similarity">
    <text evidence="2">Belongs to the endoribonuclease YbeY family.</text>
</comment>
<dbReference type="STRING" id="1618480.US11_C0004G0060"/>
<keyword evidence="4" id="KW-0479">Metal-binding</keyword>
<dbReference type="NCBIfam" id="TIGR00043">
    <property type="entry name" value="rRNA maturation RNase YbeY"/>
    <property type="match status" value="1"/>
</dbReference>
<dbReference type="Proteomes" id="UP000034344">
    <property type="component" value="Unassembled WGS sequence"/>
</dbReference>
<reference evidence="8 9" key="1">
    <citation type="journal article" date="2015" name="Nature">
        <title>rRNA introns, odd ribosomes, and small enigmatic genomes across a large radiation of phyla.</title>
        <authorList>
            <person name="Brown C.T."/>
            <person name="Hug L.A."/>
            <person name="Thomas B.C."/>
            <person name="Sharon I."/>
            <person name="Castelle C.J."/>
            <person name="Singh A."/>
            <person name="Wilkins M.J."/>
            <person name="Williams K.H."/>
            <person name="Banfield J.F."/>
        </authorList>
    </citation>
    <scope>NUCLEOTIDE SEQUENCE [LARGE SCALE GENOMIC DNA]</scope>
</reference>
<evidence type="ECO:0000256" key="6">
    <source>
        <dbReference type="ARBA" id="ARBA00022801"/>
    </source>
</evidence>
<comment type="cofactor">
    <cofactor evidence="1">
        <name>Zn(2+)</name>
        <dbReference type="ChEBI" id="CHEBI:29105"/>
    </cofactor>
</comment>
<evidence type="ECO:0000256" key="3">
    <source>
        <dbReference type="ARBA" id="ARBA00022722"/>
    </source>
</evidence>
<evidence type="ECO:0000256" key="4">
    <source>
        <dbReference type="ARBA" id="ARBA00022723"/>
    </source>
</evidence>
<dbReference type="SUPFAM" id="SSF55486">
    <property type="entry name" value="Metalloproteases ('zincins'), catalytic domain"/>
    <property type="match status" value="1"/>
</dbReference>
<organism evidence="8 9">
    <name type="scientific">Candidatus Roizmanbacteria bacterium GW2011_GWA2_36_23</name>
    <dbReference type="NCBI Taxonomy" id="1618480"/>
    <lineage>
        <taxon>Bacteria</taxon>
        <taxon>Candidatus Roizmaniibacteriota</taxon>
    </lineage>
</organism>
<comment type="caution">
    <text evidence="8">The sequence shown here is derived from an EMBL/GenBank/DDBJ whole genome shotgun (WGS) entry which is preliminary data.</text>
</comment>
<dbReference type="GO" id="GO:0046872">
    <property type="term" value="F:metal ion binding"/>
    <property type="evidence" value="ECO:0007669"/>
    <property type="project" value="UniProtKB-KW"/>
</dbReference>
<dbReference type="Gene3D" id="3.40.390.30">
    <property type="entry name" value="Metalloproteases ('zincins'), catalytic domain"/>
    <property type="match status" value="1"/>
</dbReference>
<name>A0A0G0EKZ6_9BACT</name>
<evidence type="ECO:0000256" key="2">
    <source>
        <dbReference type="ARBA" id="ARBA00010875"/>
    </source>
</evidence>
<evidence type="ECO:0000256" key="7">
    <source>
        <dbReference type="ARBA" id="ARBA00022833"/>
    </source>
</evidence>
<gene>
    <name evidence="8" type="ORF">US11_C0004G0060</name>
</gene>
<sequence length="116" mass="13324">MINVIVSSRYKVNRKIIRNLAQEVLNKKGVDSDYIVNIVFVGKTKMALITNKYKNEQRALPVLSFPYHEINSDGSKILGEIFICYPLTIIMAAQRNKKVEDIINFLINHGMENLLK</sequence>